<keyword evidence="2" id="KW-0238">DNA-binding</keyword>
<dbReference type="SMART" id="SM00342">
    <property type="entry name" value="HTH_ARAC"/>
    <property type="match status" value="1"/>
</dbReference>
<gene>
    <name evidence="5" type="ORF">SAMN04487893_11147</name>
</gene>
<dbReference type="SUPFAM" id="SSF46689">
    <property type="entry name" value="Homeodomain-like"/>
    <property type="match status" value="2"/>
</dbReference>
<dbReference type="GO" id="GO:0003700">
    <property type="term" value="F:DNA-binding transcription factor activity"/>
    <property type="evidence" value="ECO:0007669"/>
    <property type="project" value="InterPro"/>
</dbReference>
<dbReference type="PANTHER" id="PTHR11019">
    <property type="entry name" value="HTH-TYPE TRANSCRIPTIONAL REGULATOR NIMR"/>
    <property type="match status" value="1"/>
</dbReference>
<dbReference type="InterPro" id="IPR014710">
    <property type="entry name" value="RmlC-like_jellyroll"/>
</dbReference>
<name>A0A1I3SSC8_9FLAO</name>
<dbReference type="Pfam" id="PF02311">
    <property type="entry name" value="AraC_binding"/>
    <property type="match status" value="1"/>
</dbReference>
<dbReference type="InterPro" id="IPR018060">
    <property type="entry name" value="HTH_AraC"/>
</dbReference>
<dbReference type="InterPro" id="IPR003313">
    <property type="entry name" value="AraC-bd"/>
</dbReference>
<dbReference type="PROSITE" id="PS01124">
    <property type="entry name" value="HTH_ARAC_FAMILY_2"/>
    <property type="match status" value="1"/>
</dbReference>
<evidence type="ECO:0000313" key="5">
    <source>
        <dbReference type="EMBL" id="SFJ61132.1"/>
    </source>
</evidence>
<dbReference type="PANTHER" id="PTHR11019:SF199">
    <property type="entry name" value="HTH-TYPE TRANSCRIPTIONAL REGULATOR NIMR"/>
    <property type="match status" value="1"/>
</dbReference>
<proteinExistence type="predicted"/>
<dbReference type="InterPro" id="IPR009057">
    <property type="entry name" value="Homeodomain-like_sf"/>
</dbReference>
<dbReference type="SUPFAM" id="SSF51182">
    <property type="entry name" value="RmlC-like cupins"/>
    <property type="match status" value="1"/>
</dbReference>
<dbReference type="RefSeq" id="WP_090679734.1">
    <property type="nucleotide sequence ID" value="NZ_FORU01000011.1"/>
</dbReference>
<feature type="domain" description="HTH araC/xylS-type" evidence="4">
    <location>
        <begin position="159"/>
        <end position="257"/>
    </location>
</feature>
<dbReference type="OrthoDB" id="9804543at2"/>
<evidence type="ECO:0000259" key="4">
    <source>
        <dbReference type="PROSITE" id="PS01124"/>
    </source>
</evidence>
<dbReference type="STRING" id="1150112.SAMN04487893_11147"/>
<evidence type="ECO:0000256" key="1">
    <source>
        <dbReference type="ARBA" id="ARBA00023015"/>
    </source>
</evidence>
<dbReference type="EMBL" id="FORU01000011">
    <property type="protein sequence ID" value="SFJ61132.1"/>
    <property type="molecule type" value="Genomic_DNA"/>
</dbReference>
<sequence>MEDSHLFVDQIEKSAFVWHEQDWVHSNEFHSHQKAQLVYVTEGFQYLYTENSRFLLPQNHAAWIPSNVSHKTSSDASTVFLRTIYYDTKHLPPFFDEFKLFTVSEVLREMILYTEKWSKLETYSEAEFHFLQAILLELPSFTKEAPPLYIPIPKNPNLLGITNYINERFAESWDIQSIATKFHFSSRTLERLFKVETGITIAKYVQLVRMIKAVELLNQNQFTISEIAYKVGYKNIQSFSNSFYQLLGNRPKDFINY</sequence>
<accession>A0A1I3SSC8</accession>
<keyword evidence="6" id="KW-1185">Reference proteome</keyword>
<protein>
    <submittedName>
        <fullName evidence="5">Transcriptional regulator, AraC family</fullName>
    </submittedName>
</protein>
<dbReference type="InterPro" id="IPR011051">
    <property type="entry name" value="RmlC_Cupin_sf"/>
</dbReference>
<dbReference type="Proteomes" id="UP000243887">
    <property type="component" value="Unassembled WGS sequence"/>
</dbReference>
<dbReference type="Gene3D" id="2.60.120.10">
    <property type="entry name" value="Jelly Rolls"/>
    <property type="match status" value="1"/>
</dbReference>
<dbReference type="Pfam" id="PF12833">
    <property type="entry name" value="HTH_18"/>
    <property type="match status" value="1"/>
</dbReference>
<reference evidence="6" key="1">
    <citation type="submission" date="2016-10" db="EMBL/GenBank/DDBJ databases">
        <authorList>
            <person name="Varghese N."/>
            <person name="Submissions S."/>
        </authorList>
    </citation>
    <scope>NUCLEOTIDE SEQUENCE [LARGE SCALE GENOMIC DNA]</scope>
    <source>
        <strain evidence="6">DSM 26542</strain>
    </source>
</reference>
<evidence type="ECO:0000256" key="3">
    <source>
        <dbReference type="ARBA" id="ARBA00023163"/>
    </source>
</evidence>
<dbReference type="AlphaFoldDB" id="A0A1I3SSC8"/>
<keyword evidence="3" id="KW-0804">Transcription</keyword>
<evidence type="ECO:0000313" key="6">
    <source>
        <dbReference type="Proteomes" id="UP000243887"/>
    </source>
</evidence>
<dbReference type="Gene3D" id="1.10.10.60">
    <property type="entry name" value="Homeodomain-like"/>
    <property type="match status" value="2"/>
</dbReference>
<organism evidence="5 6">
    <name type="scientific">Myroides guanonis</name>
    <dbReference type="NCBI Taxonomy" id="1150112"/>
    <lineage>
        <taxon>Bacteria</taxon>
        <taxon>Pseudomonadati</taxon>
        <taxon>Bacteroidota</taxon>
        <taxon>Flavobacteriia</taxon>
        <taxon>Flavobacteriales</taxon>
        <taxon>Flavobacteriaceae</taxon>
        <taxon>Myroides</taxon>
    </lineage>
</organism>
<keyword evidence="1" id="KW-0805">Transcription regulation</keyword>
<dbReference type="GO" id="GO:0043565">
    <property type="term" value="F:sequence-specific DNA binding"/>
    <property type="evidence" value="ECO:0007669"/>
    <property type="project" value="InterPro"/>
</dbReference>
<evidence type="ECO:0000256" key="2">
    <source>
        <dbReference type="ARBA" id="ARBA00023125"/>
    </source>
</evidence>